<gene>
    <name evidence="2" type="ORF">RS030_2341</name>
</gene>
<evidence type="ECO:0000313" key="3">
    <source>
        <dbReference type="Proteomes" id="UP001311799"/>
    </source>
</evidence>
<protein>
    <submittedName>
        <fullName evidence="2">Uncharacterized protein</fullName>
    </submittedName>
</protein>
<accession>A0AAV9XW69</accession>
<feature type="compositionally biased region" description="Basic and acidic residues" evidence="1">
    <location>
        <begin position="59"/>
        <end position="72"/>
    </location>
</feature>
<organism evidence="2 3">
    <name type="scientific">Cryptosporidium xiaoi</name>
    <dbReference type="NCBI Taxonomy" id="659607"/>
    <lineage>
        <taxon>Eukaryota</taxon>
        <taxon>Sar</taxon>
        <taxon>Alveolata</taxon>
        <taxon>Apicomplexa</taxon>
        <taxon>Conoidasida</taxon>
        <taxon>Coccidia</taxon>
        <taxon>Eucoccidiorida</taxon>
        <taxon>Eimeriorina</taxon>
        <taxon>Cryptosporidiidae</taxon>
        <taxon>Cryptosporidium</taxon>
    </lineage>
</organism>
<proteinExistence type="predicted"/>
<dbReference type="EMBL" id="JAWDEY010000022">
    <property type="protein sequence ID" value="KAK6588857.1"/>
    <property type="molecule type" value="Genomic_DNA"/>
</dbReference>
<feature type="compositionally biased region" description="Polar residues" evidence="1">
    <location>
        <begin position="44"/>
        <end position="58"/>
    </location>
</feature>
<name>A0AAV9XW69_9CRYT</name>
<sequence length="256" mass="29009">MDEIEIDDAEARAIKEAEYIAASESQRLVQELSLRLSLSESSSKVGSRIQSSNEISTGNDEHDKQEDSTDNKNKIVCEPIIMSDENSNGEGNEVNLISQESKLILNEFKNDFDNSMIEQDEISRNSDSECENTDFVLIEEIKIEEPEIVKEGNENDKSLNVYESKEELVITKGCTDHIDNIKEYARNSCDHILNIKNSLISNIKTNLSETNKTIKKSSIEYLNNFHSKLILMAGLHSPDDCSICKEFRRQDVPLLN</sequence>
<comment type="caution">
    <text evidence="2">The sequence shown here is derived from an EMBL/GenBank/DDBJ whole genome shotgun (WGS) entry which is preliminary data.</text>
</comment>
<feature type="region of interest" description="Disordered" evidence="1">
    <location>
        <begin position="38"/>
        <end position="72"/>
    </location>
</feature>
<dbReference type="AlphaFoldDB" id="A0AAV9XW69"/>
<dbReference type="Proteomes" id="UP001311799">
    <property type="component" value="Unassembled WGS sequence"/>
</dbReference>
<evidence type="ECO:0000313" key="2">
    <source>
        <dbReference type="EMBL" id="KAK6588857.1"/>
    </source>
</evidence>
<keyword evidence="3" id="KW-1185">Reference proteome</keyword>
<reference evidence="2 3" key="1">
    <citation type="submission" date="2023-10" db="EMBL/GenBank/DDBJ databases">
        <title>Comparative genomics analysis reveals potential genetic determinants of host preference in Cryptosporidium xiaoi.</title>
        <authorList>
            <person name="Xiao L."/>
            <person name="Li J."/>
        </authorList>
    </citation>
    <scope>NUCLEOTIDE SEQUENCE [LARGE SCALE GENOMIC DNA]</scope>
    <source>
        <strain evidence="2 3">52996</strain>
    </source>
</reference>
<evidence type="ECO:0000256" key="1">
    <source>
        <dbReference type="SAM" id="MobiDB-lite"/>
    </source>
</evidence>